<accession>A0A8B7ZDY7</accession>
<dbReference type="Gene3D" id="1.50.40.10">
    <property type="entry name" value="Mitochondrial carrier domain"/>
    <property type="match status" value="2"/>
</dbReference>
<dbReference type="RefSeq" id="XP_022103059.1">
    <property type="nucleotide sequence ID" value="XM_022247367.1"/>
</dbReference>
<keyword evidence="5" id="KW-0677">Repeat</keyword>
<dbReference type="Proteomes" id="UP000694845">
    <property type="component" value="Unplaced"/>
</dbReference>
<feature type="repeat" description="Solcar" evidence="9">
    <location>
        <begin position="237"/>
        <end position="323"/>
    </location>
</feature>
<evidence type="ECO:0000256" key="7">
    <source>
        <dbReference type="ARBA" id="ARBA00023128"/>
    </source>
</evidence>
<protein>
    <submittedName>
        <fullName evidence="12 13">Mitochondrial ornithine transporter 1-like isoform X1</fullName>
    </submittedName>
</protein>
<dbReference type="AlphaFoldDB" id="A0A8B7ZDY7"/>
<evidence type="ECO:0000256" key="8">
    <source>
        <dbReference type="ARBA" id="ARBA00023136"/>
    </source>
</evidence>
<keyword evidence="7" id="KW-0496">Mitochondrion</keyword>
<name>A0A8B7ZDY7_ACAPL</name>
<evidence type="ECO:0000256" key="5">
    <source>
        <dbReference type="ARBA" id="ARBA00022737"/>
    </source>
</evidence>
<evidence type="ECO:0000313" key="12">
    <source>
        <dbReference type="RefSeq" id="XP_022103059.1"/>
    </source>
</evidence>
<comment type="similarity">
    <text evidence="2 10">Belongs to the mitochondrial carrier (TC 2.A.29) family.</text>
</comment>
<dbReference type="RefSeq" id="XP_022103060.1">
    <property type="nucleotide sequence ID" value="XM_022247368.1"/>
</dbReference>
<keyword evidence="8 9" id="KW-0472">Membrane</keyword>
<dbReference type="GO" id="GO:0000064">
    <property type="term" value="F:L-ornithine transmembrane transporter activity"/>
    <property type="evidence" value="ECO:0007669"/>
    <property type="project" value="TreeGrafter"/>
</dbReference>
<dbReference type="GeneID" id="110985911"/>
<evidence type="ECO:0000313" key="11">
    <source>
        <dbReference type="Proteomes" id="UP000694845"/>
    </source>
</evidence>
<organism evidence="11 13">
    <name type="scientific">Acanthaster planci</name>
    <name type="common">Crown-of-thorns starfish</name>
    <dbReference type="NCBI Taxonomy" id="133434"/>
    <lineage>
        <taxon>Eukaryota</taxon>
        <taxon>Metazoa</taxon>
        <taxon>Echinodermata</taxon>
        <taxon>Eleutherozoa</taxon>
        <taxon>Asterozoa</taxon>
        <taxon>Asteroidea</taxon>
        <taxon>Valvatacea</taxon>
        <taxon>Valvatida</taxon>
        <taxon>Acanthasteridae</taxon>
        <taxon>Acanthaster</taxon>
    </lineage>
</organism>
<keyword evidence="11" id="KW-1185">Reference proteome</keyword>
<dbReference type="PROSITE" id="PS50920">
    <property type="entry name" value="SOLCAR"/>
    <property type="match status" value="3"/>
</dbReference>
<evidence type="ECO:0000256" key="3">
    <source>
        <dbReference type="ARBA" id="ARBA00022448"/>
    </source>
</evidence>
<dbReference type="FunFam" id="1.50.40.10:FF:000225">
    <property type="entry name" value="Mitochondrial ornithine transporter 1"/>
    <property type="match status" value="1"/>
</dbReference>
<keyword evidence="3 10" id="KW-0813">Transport</keyword>
<dbReference type="OrthoDB" id="409586at2759"/>
<dbReference type="GO" id="GO:0031966">
    <property type="term" value="C:mitochondrial membrane"/>
    <property type="evidence" value="ECO:0007669"/>
    <property type="project" value="UniProtKB-SubCell"/>
</dbReference>
<dbReference type="OMA" id="PIDCFRQ"/>
<dbReference type="InterPro" id="IPR050567">
    <property type="entry name" value="Mitochondrial_Carrier"/>
</dbReference>
<dbReference type="InterPro" id="IPR023395">
    <property type="entry name" value="MCP_dom_sf"/>
</dbReference>
<keyword evidence="6" id="KW-1133">Transmembrane helix</keyword>
<comment type="subcellular location">
    <subcellularLocation>
        <location evidence="1">Mitochondrion membrane</location>
        <topology evidence="1">Multi-pass membrane protein</topology>
    </subcellularLocation>
</comment>
<evidence type="ECO:0000256" key="10">
    <source>
        <dbReference type="RuleBase" id="RU000488"/>
    </source>
</evidence>
<dbReference type="InterPro" id="IPR018108">
    <property type="entry name" value="MCP_transmembrane"/>
</dbReference>
<dbReference type="Pfam" id="PF00153">
    <property type="entry name" value="Mito_carr"/>
    <property type="match status" value="3"/>
</dbReference>
<evidence type="ECO:0000256" key="4">
    <source>
        <dbReference type="ARBA" id="ARBA00022692"/>
    </source>
</evidence>
<reference evidence="12 13" key="1">
    <citation type="submission" date="2025-04" db="UniProtKB">
        <authorList>
            <consortium name="RefSeq"/>
        </authorList>
    </citation>
    <scope>IDENTIFICATION</scope>
</reference>
<keyword evidence="4 9" id="KW-0812">Transmembrane</keyword>
<feature type="repeat" description="Solcar" evidence="9">
    <location>
        <begin position="36"/>
        <end position="120"/>
    </location>
</feature>
<gene>
    <name evidence="12 13" type="primary">LOC110985911</name>
</gene>
<dbReference type="PANTHER" id="PTHR45624">
    <property type="entry name" value="MITOCHONDRIAL BASIC AMINO ACIDS TRANSPORTER-RELATED"/>
    <property type="match status" value="1"/>
</dbReference>
<evidence type="ECO:0000313" key="13">
    <source>
        <dbReference type="RefSeq" id="XP_022103060.1"/>
    </source>
</evidence>
<evidence type="ECO:0000256" key="2">
    <source>
        <dbReference type="ARBA" id="ARBA00006375"/>
    </source>
</evidence>
<sequence>METSVQSKQGLQDDLKPMPGCDLRPATSSSNLAASYQAAVDFTAGALGGVACVLVGQPFDTVKVKLQTYPNLYPSAMRCCGQIFKKEGIPGLFRGTLPAMAANVGETSVLFLCYGLCQKFVCRLSGTDNIENLSVIQNASSGFVAGFFSSLVLCPTELVKCRLQAMTEVMATSQKQTQRIGPWQITKNILRNEGILGLFQGLTSTWVREMPGYFFFFFFYEISRAVLTPAGTSKDDLSPLRQMVCGGMAGAGLWTAIYPVDLVKSRIQVRSVTEKMPGFLSVTMDIIRKEGFLKLYSGLGPCVLRAFPANAALFLTYEWSRKQMMLHRPALICWSTRDK</sequence>
<dbReference type="PANTHER" id="PTHR45624:SF12">
    <property type="entry name" value="MITOCHONDRIAL ORNITHINE TRANSPORTER 1"/>
    <property type="match status" value="1"/>
</dbReference>
<dbReference type="KEGG" id="aplc:110985911"/>
<evidence type="ECO:0000256" key="6">
    <source>
        <dbReference type="ARBA" id="ARBA00022989"/>
    </source>
</evidence>
<dbReference type="SUPFAM" id="SSF103506">
    <property type="entry name" value="Mitochondrial carrier"/>
    <property type="match status" value="1"/>
</dbReference>
<proteinExistence type="inferred from homology"/>
<feature type="repeat" description="Solcar" evidence="9">
    <location>
        <begin position="133"/>
        <end position="226"/>
    </location>
</feature>
<dbReference type="GO" id="GO:1990575">
    <property type="term" value="P:mitochondrial L-ornithine transmembrane transport"/>
    <property type="evidence" value="ECO:0007669"/>
    <property type="project" value="TreeGrafter"/>
</dbReference>
<evidence type="ECO:0000256" key="9">
    <source>
        <dbReference type="PROSITE-ProRule" id="PRU00282"/>
    </source>
</evidence>
<evidence type="ECO:0000256" key="1">
    <source>
        <dbReference type="ARBA" id="ARBA00004225"/>
    </source>
</evidence>